<dbReference type="OrthoDB" id="1522692at2"/>
<dbReference type="EMBL" id="CP003557">
    <property type="protein sequence ID" value="AFN73255.1"/>
    <property type="molecule type" value="Genomic_DNA"/>
</dbReference>
<evidence type="ECO:0000313" key="2">
    <source>
        <dbReference type="EMBL" id="AFN73255.1"/>
    </source>
</evidence>
<gene>
    <name evidence="2" type="ordered locus">MROS_0011</name>
</gene>
<dbReference type="AlphaFoldDB" id="I6Z281"/>
<dbReference type="Proteomes" id="UP000009011">
    <property type="component" value="Chromosome"/>
</dbReference>
<evidence type="ECO:0000259" key="1">
    <source>
        <dbReference type="Pfam" id="PF20094"/>
    </source>
</evidence>
<organism evidence="2 3">
    <name type="scientific">Melioribacter roseus (strain DSM 23840 / JCM 17771 / VKM B-2668 / P3M-2)</name>
    <dbReference type="NCBI Taxonomy" id="1191523"/>
    <lineage>
        <taxon>Bacteria</taxon>
        <taxon>Pseudomonadati</taxon>
        <taxon>Ignavibacteriota</taxon>
        <taxon>Ignavibacteria</taxon>
        <taxon>Ignavibacteriales</taxon>
        <taxon>Melioribacteraceae</taxon>
        <taxon>Melioribacter</taxon>
    </lineage>
</organism>
<dbReference type="NCBIfam" id="TIGR04514">
    <property type="entry name" value="GWxTD_dom"/>
    <property type="match status" value="1"/>
</dbReference>
<keyword evidence="3" id="KW-1185">Reference proteome</keyword>
<dbReference type="Pfam" id="PF20094">
    <property type="entry name" value="GWxTD_dom"/>
    <property type="match status" value="1"/>
</dbReference>
<proteinExistence type="predicted"/>
<dbReference type="HOGENOM" id="CLU_672345_0_0_10"/>
<dbReference type="eggNOG" id="ENOG5033KI8">
    <property type="taxonomic scope" value="Bacteria"/>
</dbReference>
<dbReference type="InterPro" id="IPR030959">
    <property type="entry name" value="GWxTD_dom"/>
</dbReference>
<dbReference type="STRING" id="1191523.MROS_0011"/>
<feature type="domain" description="GWxTD" evidence="1">
    <location>
        <begin position="311"/>
        <end position="391"/>
    </location>
</feature>
<dbReference type="KEGG" id="mro:MROS_0011"/>
<dbReference type="RefSeq" id="WP_014854692.1">
    <property type="nucleotide sequence ID" value="NC_018178.1"/>
</dbReference>
<reference evidence="2 3" key="1">
    <citation type="journal article" date="2013" name="PLoS ONE">
        <title>Genomic analysis of Melioribacter roseus, facultatively anaerobic organotrophic bacterium representing a novel deep lineage within Bacteriodetes/Chlorobi group.</title>
        <authorList>
            <person name="Kadnikov V.V."/>
            <person name="Mardanov A.V."/>
            <person name="Podosokorskaya O.A."/>
            <person name="Gavrilov S.N."/>
            <person name="Kublanov I.V."/>
            <person name="Beletsky A.V."/>
            <person name="Bonch-Osmolovskaya E.A."/>
            <person name="Ravin N.V."/>
        </authorList>
    </citation>
    <scope>NUCLEOTIDE SEQUENCE [LARGE SCALE GENOMIC DNA]</scope>
    <source>
        <strain evidence="3">JCM 17771 / P3M-2</strain>
    </source>
</reference>
<name>I6Z281_MELRP</name>
<protein>
    <recommendedName>
        <fullName evidence="1">GWxTD domain-containing protein</fullName>
    </recommendedName>
</protein>
<accession>I6Z281</accession>
<sequence>MTRLALSLLLFISLFFITYRATAQSRSGVLIEKNLLPGADSNYLYLSVRIPYDRLIFLKKQNKYASGYTLTFELFQKDRVIERKTISEEVTAGSYEQTESKSSYSQSFTYFKIDKGEYYLIPSISFLNNNNSILLDTIFVRNASPVIIELNGNECLEEKNTYPLANYGNKIPFSSKDYGLIMPLSNDFTAENLRIKIEQNFNVISDTVIGNIENGTLSIKECGGNLYLLSDGDKGRYATVNSFSSRLYEGKAKLSVYKNDSLLYRTFIEISWIDKPYVLRDIKYAIDILEAVMGKDASAEIKKNSSGTLFNSLVDYWNKRFPSGKSVYNGLMHEFYRRADYAEENFSTMTNKKGALSDRGIIYIKYGKPDKIERDYSDSAVKEYWYYENIGKRFIFVDEKGLGNYRLEK</sequence>
<evidence type="ECO:0000313" key="3">
    <source>
        <dbReference type="Proteomes" id="UP000009011"/>
    </source>
</evidence>